<dbReference type="STRING" id="66430.ACS04_16640"/>
<dbReference type="InterPro" id="IPR050416">
    <property type="entry name" value="FAD-linked_Oxidoreductase"/>
</dbReference>
<dbReference type="GO" id="GO:0071949">
    <property type="term" value="F:FAD binding"/>
    <property type="evidence" value="ECO:0007669"/>
    <property type="project" value="InterPro"/>
</dbReference>
<evidence type="ECO:0000256" key="5">
    <source>
        <dbReference type="ARBA" id="ARBA00023002"/>
    </source>
</evidence>
<dbReference type="OrthoDB" id="545125at2"/>
<accession>A0A0J6XKQ8</accession>
<dbReference type="Pfam" id="PF01565">
    <property type="entry name" value="FAD_binding_4"/>
    <property type="match status" value="1"/>
</dbReference>
<dbReference type="Proteomes" id="UP000035932">
    <property type="component" value="Unassembled WGS sequence"/>
</dbReference>
<dbReference type="PROSITE" id="PS51387">
    <property type="entry name" value="FAD_PCMH"/>
    <property type="match status" value="1"/>
</dbReference>
<evidence type="ECO:0000313" key="7">
    <source>
        <dbReference type="EMBL" id="KMO96665.1"/>
    </source>
</evidence>
<feature type="domain" description="FAD-binding PCMH-type" evidence="6">
    <location>
        <begin position="68"/>
        <end position="236"/>
    </location>
</feature>
<dbReference type="Gene3D" id="3.40.462.20">
    <property type="match status" value="1"/>
</dbReference>
<reference evidence="7 8" key="1">
    <citation type="submission" date="2015-06" db="EMBL/GenBank/DDBJ databases">
        <title>Recapitulation of the evolution of biosynthetic gene clusters reveals hidden chemical diversity on bacterial genomes.</title>
        <authorList>
            <person name="Cruz-Morales P."/>
            <person name="Martinez-Guerrero C."/>
            <person name="Morales-Escalante M.A."/>
            <person name="Yanez-Guerra L.A."/>
            <person name="Kopp J.F."/>
            <person name="Feldmann J."/>
            <person name="Ramos-Aboites H.E."/>
            <person name="Barona-Gomez F."/>
        </authorList>
    </citation>
    <scope>NUCLEOTIDE SEQUENCE [LARGE SCALE GENOMIC DNA]</scope>
    <source>
        <strain evidence="7 8">ATCC 31245</strain>
    </source>
</reference>
<gene>
    <name evidence="7" type="ORF">ACS04_16640</name>
</gene>
<name>A0A0J6XKQ8_9ACTN</name>
<dbReference type="InterPro" id="IPR006094">
    <property type="entry name" value="Oxid_FAD_bind_N"/>
</dbReference>
<dbReference type="Gene3D" id="3.30.43.10">
    <property type="entry name" value="Uridine Diphospho-n-acetylenolpyruvylglucosamine Reductase, domain 2"/>
    <property type="match status" value="1"/>
</dbReference>
<evidence type="ECO:0000256" key="2">
    <source>
        <dbReference type="ARBA" id="ARBA00005466"/>
    </source>
</evidence>
<dbReference type="Gene3D" id="3.30.465.10">
    <property type="match status" value="1"/>
</dbReference>
<dbReference type="PANTHER" id="PTHR42973:SF39">
    <property type="entry name" value="FAD-BINDING PCMH-TYPE DOMAIN-CONTAINING PROTEIN"/>
    <property type="match status" value="1"/>
</dbReference>
<keyword evidence="4" id="KW-0274">FAD</keyword>
<keyword evidence="3" id="KW-0285">Flavoprotein</keyword>
<dbReference type="SUPFAM" id="SSF56176">
    <property type="entry name" value="FAD-binding/transporter-associated domain-like"/>
    <property type="match status" value="1"/>
</dbReference>
<dbReference type="PANTHER" id="PTHR42973">
    <property type="entry name" value="BINDING OXIDOREDUCTASE, PUTATIVE (AFU_ORTHOLOGUE AFUA_1G17690)-RELATED"/>
    <property type="match status" value="1"/>
</dbReference>
<dbReference type="PROSITE" id="PS51318">
    <property type="entry name" value="TAT"/>
    <property type="match status" value="1"/>
</dbReference>
<dbReference type="InterPro" id="IPR012951">
    <property type="entry name" value="BBE"/>
</dbReference>
<evidence type="ECO:0000256" key="1">
    <source>
        <dbReference type="ARBA" id="ARBA00001974"/>
    </source>
</evidence>
<dbReference type="GO" id="GO:0016491">
    <property type="term" value="F:oxidoreductase activity"/>
    <property type="evidence" value="ECO:0007669"/>
    <property type="project" value="UniProtKB-KW"/>
</dbReference>
<dbReference type="RefSeq" id="WP_048477409.1">
    <property type="nucleotide sequence ID" value="NZ_JBIRUD010000016.1"/>
</dbReference>
<dbReference type="InterPro" id="IPR016169">
    <property type="entry name" value="FAD-bd_PCMH_sub2"/>
</dbReference>
<proteinExistence type="inferred from homology"/>
<evidence type="ECO:0000259" key="6">
    <source>
        <dbReference type="PROSITE" id="PS51387"/>
    </source>
</evidence>
<protein>
    <recommendedName>
        <fullName evidence="6">FAD-binding PCMH-type domain-containing protein</fullName>
    </recommendedName>
</protein>
<dbReference type="InterPro" id="IPR016166">
    <property type="entry name" value="FAD-bd_PCMH"/>
</dbReference>
<keyword evidence="5" id="KW-0560">Oxidoreductase</keyword>
<evidence type="ECO:0000313" key="8">
    <source>
        <dbReference type="Proteomes" id="UP000035932"/>
    </source>
</evidence>
<evidence type="ECO:0000256" key="4">
    <source>
        <dbReference type="ARBA" id="ARBA00022827"/>
    </source>
</evidence>
<dbReference type="PATRIC" id="fig|66430.4.peg.6017"/>
<dbReference type="AlphaFoldDB" id="A0A0J6XKQ8"/>
<keyword evidence="8" id="KW-1185">Reference proteome</keyword>
<dbReference type="InterPro" id="IPR006311">
    <property type="entry name" value="TAT_signal"/>
</dbReference>
<organism evidence="7 8">
    <name type="scientific">Streptomyces roseus</name>
    <dbReference type="NCBI Taxonomy" id="66430"/>
    <lineage>
        <taxon>Bacteria</taxon>
        <taxon>Bacillati</taxon>
        <taxon>Actinomycetota</taxon>
        <taxon>Actinomycetes</taxon>
        <taxon>Kitasatosporales</taxon>
        <taxon>Streptomycetaceae</taxon>
        <taxon>Streptomyces</taxon>
    </lineage>
</organism>
<comment type="caution">
    <text evidence="7">The sequence shown here is derived from an EMBL/GenBank/DDBJ whole genome shotgun (WGS) entry which is preliminary data.</text>
</comment>
<comment type="cofactor">
    <cofactor evidence="1">
        <name>FAD</name>
        <dbReference type="ChEBI" id="CHEBI:57692"/>
    </cofactor>
</comment>
<dbReference type="Pfam" id="PF08031">
    <property type="entry name" value="BBE"/>
    <property type="match status" value="1"/>
</dbReference>
<sequence length="509" mass="54614">MLSRRSLIRAGASVGAAAALTAGTGGLMLAQAAGATPWKTLQSRLSGRLVLPGDATYETAKQLQLAQFDAIHPQAIAYCTSESDVAACIRFAQDYGLAPAVRSGGHSQAGYSTTPGLVIDLSKLNHVRPGDTVHLGPGSQGVDVLNSLSPYNIQVAAGTCPTVAVGGWLQGGGLGYATRKFGMGADRLVSARVVLANGCTVRASENENPDLYWALRGGGGGNFGVVTDFEVQPVQIPSLTTYNLNFAWSDAVQVILAWQDWIATAPRELSAELLFLLSTDAPQGTEPYVVLTGGYAGPQADANRVLDQLVAAVGRPTTSRTVVEAPYREAMMNVFGCGTKTVDQCHRIGYSPEAQLTRDNYSLGRNNFFARGWTRANAEAALAAFTADFRPGQFRFLGLFAYAGKVNDVAPTATAFVHRDSLFNAGYSVGLTSPNLTQEDKDRGQAWVDGGFNTVEPYAASLHQSYQNYMDPALTNWRDAYYGRNYTRLRSVKRAYDPNRFFRFAQGID</sequence>
<comment type="similarity">
    <text evidence="2">Belongs to the oxygen-dependent FAD-linked oxidoreductase family.</text>
</comment>
<evidence type="ECO:0000256" key="3">
    <source>
        <dbReference type="ARBA" id="ARBA00022630"/>
    </source>
</evidence>
<dbReference type="EMBL" id="LFML01000063">
    <property type="protein sequence ID" value="KMO96665.1"/>
    <property type="molecule type" value="Genomic_DNA"/>
</dbReference>
<dbReference type="InterPro" id="IPR016167">
    <property type="entry name" value="FAD-bd_PCMH_sub1"/>
</dbReference>
<dbReference type="InterPro" id="IPR036318">
    <property type="entry name" value="FAD-bd_PCMH-like_sf"/>
</dbReference>